<name>A0ABX6H5B8_9MICO</name>
<keyword evidence="1" id="KW-0614">Plasmid</keyword>
<proteinExistence type="predicted"/>
<dbReference type="Proteomes" id="UP000464597">
    <property type="component" value="Plasmid unnamed1"/>
</dbReference>
<dbReference type="EMBL" id="CP047181">
    <property type="protein sequence ID" value="QHC65010.1"/>
    <property type="molecule type" value="Genomic_DNA"/>
</dbReference>
<evidence type="ECO:0000313" key="1">
    <source>
        <dbReference type="EMBL" id="QHC65010.1"/>
    </source>
</evidence>
<sequence>MSEQQATPDAVAIYQAAVATFAVTLSDPAVAEAIAPTLTCARATPIIDLLTEAGHTDAAEQWAELHAWTRLNDEHDPHRGDESDGWAD</sequence>
<reference evidence="2" key="1">
    <citation type="submission" date="2019-12" db="EMBL/GenBank/DDBJ databases">
        <title>Complete and draft genome sequences of new strains and members of some known species of the genus Rathayibacter isolated from plants.</title>
        <authorList>
            <person name="Tarlachkov S.V."/>
            <person name="Starodumova I.P."/>
            <person name="Dorofeeva L.V."/>
            <person name="Prisyazhnaya N.V."/>
            <person name="Leyn S."/>
            <person name="Zlamal J."/>
            <person name="Elan M."/>
            <person name="Osterman A.L."/>
            <person name="Nadler S."/>
            <person name="Subbotin S.A."/>
            <person name="Evtushenko L.I."/>
        </authorList>
    </citation>
    <scope>NUCLEOTIDE SEQUENCE [LARGE SCALE GENOMIC DNA]</scope>
    <source>
        <strain evidence="2">VKM Ac-2802</strain>
        <plasmid evidence="2">unnamed1</plasmid>
    </source>
</reference>
<evidence type="ECO:0000313" key="2">
    <source>
        <dbReference type="Proteomes" id="UP000464597"/>
    </source>
</evidence>
<accession>A0ABX6H5B8</accession>
<protein>
    <submittedName>
        <fullName evidence="1">Uncharacterized protein</fullName>
    </submittedName>
</protein>
<organism evidence="1 2">
    <name type="scientific">Rathayibacter festucae</name>
    <dbReference type="NCBI Taxonomy" id="110937"/>
    <lineage>
        <taxon>Bacteria</taxon>
        <taxon>Bacillati</taxon>
        <taxon>Actinomycetota</taxon>
        <taxon>Actinomycetes</taxon>
        <taxon>Micrococcales</taxon>
        <taxon>Microbacteriaceae</taxon>
        <taxon>Rathayibacter</taxon>
    </lineage>
</organism>
<gene>
    <name evidence="1" type="ORF">GSU69_19360</name>
</gene>
<dbReference type="RefSeq" id="WP_159424190.1">
    <property type="nucleotide sequence ID" value="NZ_CP047181.1"/>
</dbReference>
<keyword evidence="2" id="KW-1185">Reference proteome</keyword>
<geneLocation type="plasmid" evidence="1 2">
    <name>unnamed1</name>
</geneLocation>